<protein>
    <submittedName>
        <fullName evidence="1">Uncharacterized protein</fullName>
    </submittedName>
</protein>
<evidence type="ECO:0000313" key="1">
    <source>
        <dbReference type="EMBL" id="MBX58688.1"/>
    </source>
</evidence>
<sequence>MAETKYLVKPYIFANNFGDFFWEDSKRKSWISSYFSTEQEHEVLSKNRGVCLHFTTFVHYIENVNKSSQENIQII</sequence>
<dbReference type="EMBL" id="GGEC01078204">
    <property type="protein sequence ID" value="MBX58688.1"/>
    <property type="molecule type" value="Transcribed_RNA"/>
</dbReference>
<name>A0A2P2PVC2_RHIMU</name>
<organism evidence="1">
    <name type="scientific">Rhizophora mucronata</name>
    <name type="common">Asiatic mangrove</name>
    <dbReference type="NCBI Taxonomy" id="61149"/>
    <lineage>
        <taxon>Eukaryota</taxon>
        <taxon>Viridiplantae</taxon>
        <taxon>Streptophyta</taxon>
        <taxon>Embryophyta</taxon>
        <taxon>Tracheophyta</taxon>
        <taxon>Spermatophyta</taxon>
        <taxon>Magnoliopsida</taxon>
        <taxon>eudicotyledons</taxon>
        <taxon>Gunneridae</taxon>
        <taxon>Pentapetalae</taxon>
        <taxon>rosids</taxon>
        <taxon>fabids</taxon>
        <taxon>Malpighiales</taxon>
        <taxon>Rhizophoraceae</taxon>
        <taxon>Rhizophora</taxon>
    </lineage>
</organism>
<proteinExistence type="predicted"/>
<dbReference type="AlphaFoldDB" id="A0A2P2PVC2"/>
<reference evidence="1" key="1">
    <citation type="submission" date="2018-02" db="EMBL/GenBank/DDBJ databases">
        <title>Rhizophora mucronata_Transcriptome.</title>
        <authorList>
            <person name="Meera S.P."/>
            <person name="Sreeshan A."/>
            <person name="Augustine A."/>
        </authorList>
    </citation>
    <scope>NUCLEOTIDE SEQUENCE</scope>
    <source>
        <tissue evidence="1">Leaf</tissue>
    </source>
</reference>
<accession>A0A2P2PVC2</accession>